<comment type="catalytic activity">
    <reaction evidence="1">
        <text>ATP + protein L-histidine = ADP + protein N-phospho-L-histidine.</text>
        <dbReference type="EC" id="2.7.13.3"/>
    </reaction>
</comment>
<dbReference type="EMBL" id="BPQH01000037">
    <property type="protein sequence ID" value="GJD53782.1"/>
    <property type="molecule type" value="Genomic_DNA"/>
</dbReference>
<organism evidence="7 8">
    <name type="scientific">Methylobacterium crusticola</name>
    <dbReference type="NCBI Taxonomy" id="1697972"/>
    <lineage>
        <taxon>Bacteria</taxon>
        <taxon>Pseudomonadati</taxon>
        <taxon>Pseudomonadota</taxon>
        <taxon>Alphaproteobacteria</taxon>
        <taxon>Hyphomicrobiales</taxon>
        <taxon>Methylobacteriaceae</taxon>
        <taxon>Methylobacterium</taxon>
    </lineage>
</organism>
<evidence type="ECO:0000313" key="8">
    <source>
        <dbReference type="Proteomes" id="UP001055167"/>
    </source>
</evidence>
<keyword evidence="3" id="KW-0597">Phosphoprotein</keyword>
<dbReference type="PANTHER" id="PTHR43304:SF1">
    <property type="entry name" value="PAC DOMAIN-CONTAINING PROTEIN"/>
    <property type="match status" value="1"/>
</dbReference>
<reference evidence="7" key="1">
    <citation type="journal article" date="2021" name="Front. Microbiol.">
        <title>Comprehensive Comparative Genomics and Phenotyping of Methylobacterium Species.</title>
        <authorList>
            <person name="Alessa O."/>
            <person name="Ogura Y."/>
            <person name="Fujitani Y."/>
            <person name="Takami H."/>
            <person name="Hayashi T."/>
            <person name="Sahin N."/>
            <person name="Tani A."/>
        </authorList>
    </citation>
    <scope>NUCLEOTIDE SEQUENCE</scope>
    <source>
        <strain evidence="7">KCTC 52305</strain>
    </source>
</reference>
<name>A0ABQ4RAP6_9HYPH</name>
<evidence type="ECO:0000259" key="6">
    <source>
        <dbReference type="Pfam" id="PF08447"/>
    </source>
</evidence>
<dbReference type="PANTHER" id="PTHR43304">
    <property type="entry name" value="PHYTOCHROME-LIKE PROTEIN CPH1"/>
    <property type="match status" value="1"/>
</dbReference>
<dbReference type="InterPro" id="IPR013655">
    <property type="entry name" value="PAS_fold_3"/>
</dbReference>
<sequence length="202" mass="22667">MQKLDVQDAIGATASLQAALDAQDVTGNWYWDTARDRLTTDTLVAQLFGIEPELARTGFSSARLLAGVHVEDREDTARRMATLSQTGGSCVAEFRACSADGKVRWVLARGRYELDQDGRPWRGQGIVIDMTGSRLSEKAYGKRIDGRPDLALERIADHCLEVRKELEALDEPFLKRLVNMLLLEIGRRLHQAIKDKNRRSLM</sequence>
<evidence type="ECO:0000256" key="2">
    <source>
        <dbReference type="ARBA" id="ARBA00012438"/>
    </source>
</evidence>
<protein>
    <recommendedName>
        <fullName evidence="2">histidine kinase</fullName>
        <ecNumber evidence="2">2.7.13.3</ecNumber>
    </recommendedName>
</protein>
<keyword evidence="5" id="KW-0418">Kinase</keyword>
<dbReference type="SUPFAM" id="SSF55785">
    <property type="entry name" value="PYP-like sensor domain (PAS domain)"/>
    <property type="match status" value="1"/>
</dbReference>
<keyword evidence="4" id="KW-0808">Transferase</keyword>
<reference evidence="7" key="2">
    <citation type="submission" date="2021-08" db="EMBL/GenBank/DDBJ databases">
        <authorList>
            <person name="Tani A."/>
            <person name="Ola A."/>
            <person name="Ogura Y."/>
            <person name="Katsura K."/>
            <person name="Hayashi T."/>
        </authorList>
    </citation>
    <scope>NUCLEOTIDE SEQUENCE</scope>
    <source>
        <strain evidence="7">KCTC 52305</strain>
    </source>
</reference>
<evidence type="ECO:0000256" key="4">
    <source>
        <dbReference type="ARBA" id="ARBA00022679"/>
    </source>
</evidence>
<gene>
    <name evidence="7" type="ORF">OPKNFCMD_6560</name>
</gene>
<dbReference type="Gene3D" id="3.30.450.20">
    <property type="entry name" value="PAS domain"/>
    <property type="match status" value="1"/>
</dbReference>
<feature type="domain" description="PAS fold-3" evidence="6">
    <location>
        <begin position="43"/>
        <end position="127"/>
    </location>
</feature>
<accession>A0ABQ4RAP6</accession>
<comment type="caution">
    <text evidence="7">The sequence shown here is derived from an EMBL/GenBank/DDBJ whole genome shotgun (WGS) entry which is preliminary data.</text>
</comment>
<dbReference type="Proteomes" id="UP001055167">
    <property type="component" value="Unassembled WGS sequence"/>
</dbReference>
<evidence type="ECO:0000256" key="3">
    <source>
        <dbReference type="ARBA" id="ARBA00022553"/>
    </source>
</evidence>
<keyword evidence="8" id="KW-1185">Reference proteome</keyword>
<dbReference type="RefSeq" id="WP_128565199.1">
    <property type="nucleotide sequence ID" value="NZ_BPQH01000037.1"/>
</dbReference>
<evidence type="ECO:0000256" key="5">
    <source>
        <dbReference type="ARBA" id="ARBA00022777"/>
    </source>
</evidence>
<dbReference type="InterPro" id="IPR052162">
    <property type="entry name" value="Sensor_kinase/Photoreceptor"/>
</dbReference>
<evidence type="ECO:0000256" key="1">
    <source>
        <dbReference type="ARBA" id="ARBA00000085"/>
    </source>
</evidence>
<dbReference type="Pfam" id="PF08447">
    <property type="entry name" value="PAS_3"/>
    <property type="match status" value="1"/>
</dbReference>
<dbReference type="InterPro" id="IPR035965">
    <property type="entry name" value="PAS-like_dom_sf"/>
</dbReference>
<proteinExistence type="predicted"/>
<dbReference type="Gene3D" id="2.10.70.100">
    <property type="match status" value="1"/>
</dbReference>
<dbReference type="EC" id="2.7.13.3" evidence="2"/>
<evidence type="ECO:0000313" key="7">
    <source>
        <dbReference type="EMBL" id="GJD53782.1"/>
    </source>
</evidence>